<dbReference type="PROSITE" id="PS51257">
    <property type="entry name" value="PROKAR_LIPOPROTEIN"/>
    <property type="match status" value="1"/>
</dbReference>
<protein>
    <submittedName>
        <fullName evidence="1">Unannotated protein</fullName>
    </submittedName>
</protein>
<reference evidence="1" key="1">
    <citation type="submission" date="2020-05" db="EMBL/GenBank/DDBJ databases">
        <authorList>
            <person name="Chiriac C."/>
            <person name="Salcher M."/>
            <person name="Ghai R."/>
            <person name="Kavagutti S V."/>
        </authorList>
    </citation>
    <scope>NUCLEOTIDE SEQUENCE</scope>
</reference>
<gene>
    <name evidence="1" type="ORF">UFOPK2938_00352</name>
</gene>
<organism evidence="1">
    <name type="scientific">freshwater metagenome</name>
    <dbReference type="NCBI Taxonomy" id="449393"/>
    <lineage>
        <taxon>unclassified sequences</taxon>
        <taxon>metagenomes</taxon>
        <taxon>ecological metagenomes</taxon>
    </lineage>
</organism>
<proteinExistence type="predicted"/>
<evidence type="ECO:0000313" key="1">
    <source>
        <dbReference type="EMBL" id="CAB4774826.1"/>
    </source>
</evidence>
<dbReference type="EMBL" id="CAEZZX010000047">
    <property type="protein sequence ID" value="CAB4774826.1"/>
    <property type="molecule type" value="Genomic_DNA"/>
</dbReference>
<sequence length="85" mass="8792">MNRGQIGVALGVGVLLAGCGAPTPVSAPQPVSRTSALSVLGTLRVAGRGPKTGYTRAEFGQAWADVDRNGCDTRNDILQRCPVNK</sequence>
<name>A0A6J6VTT4_9ZZZZ</name>
<dbReference type="AlphaFoldDB" id="A0A6J6VTT4"/>
<accession>A0A6J6VTT4</accession>